<proteinExistence type="predicted"/>
<gene>
    <name evidence="1" type="ORF">CBLFYP62_00600</name>
</gene>
<evidence type="ECO:0000313" key="1">
    <source>
        <dbReference type="EMBL" id="VYT73190.1"/>
    </source>
</evidence>
<sequence>MAKRIKRRVDNSICLETYGADDPLLMLLKPLYESKGIWAEMVERDIEIKRELREKNLNRKRRYIFICIFFLRLRK</sequence>
<dbReference type="EMBL" id="CACRTU010000008">
    <property type="protein sequence ID" value="VYT73190.1"/>
    <property type="molecule type" value="Genomic_DNA"/>
</dbReference>
<protein>
    <submittedName>
        <fullName evidence="1">Uncharacterized protein</fullName>
    </submittedName>
</protein>
<organism evidence="1">
    <name type="scientific">Clostridium butyricum</name>
    <dbReference type="NCBI Taxonomy" id="1492"/>
    <lineage>
        <taxon>Bacteria</taxon>
        <taxon>Bacillati</taxon>
        <taxon>Bacillota</taxon>
        <taxon>Clostridia</taxon>
        <taxon>Eubacteriales</taxon>
        <taxon>Clostridiaceae</taxon>
        <taxon>Clostridium</taxon>
    </lineage>
</organism>
<dbReference type="AlphaFoldDB" id="A0A6N2Z5X3"/>
<name>A0A6N2Z5X3_CLOBU</name>
<reference evidence="1" key="1">
    <citation type="submission" date="2019-11" db="EMBL/GenBank/DDBJ databases">
        <authorList>
            <person name="Feng L."/>
        </authorList>
    </citation>
    <scope>NUCLEOTIDE SEQUENCE</scope>
    <source>
        <strain evidence="1">CButyricumLFYP62</strain>
    </source>
</reference>
<accession>A0A6N2Z5X3</accession>
<dbReference type="RefSeq" id="WP_156736191.1">
    <property type="nucleotide sequence ID" value="NZ_CACRTU010000008.1"/>
</dbReference>